<dbReference type="Proteomes" id="UP000799771">
    <property type="component" value="Unassembled WGS sequence"/>
</dbReference>
<dbReference type="GeneID" id="54411475"/>
<accession>A0A6A5ZZ68</accession>
<evidence type="ECO:0000313" key="2">
    <source>
        <dbReference type="Proteomes" id="UP000799771"/>
    </source>
</evidence>
<proteinExistence type="predicted"/>
<evidence type="ECO:0000313" key="1">
    <source>
        <dbReference type="EMBL" id="KAF2123611.1"/>
    </source>
</evidence>
<dbReference type="RefSeq" id="XP_033518005.1">
    <property type="nucleotide sequence ID" value="XM_033671043.1"/>
</dbReference>
<reference evidence="1" key="1">
    <citation type="journal article" date="2020" name="Stud. Mycol.">
        <title>101 Dothideomycetes genomes: a test case for predicting lifestyles and emergence of pathogens.</title>
        <authorList>
            <person name="Haridas S."/>
            <person name="Albert R."/>
            <person name="Binder M."/>
            <person name="Bloem J."/>
            <person name="Labutti K."/>
            <person name="Salamov A."/>
            <person name="Andreopoulos B."/>
            <person name="Baker S."/>
            <person name="Barry K."/>
            <person name="Bills G."/>
            <person name="Bluhm B."/>
            <person name="Cannon C."/>
            <person name="Castanera R."/>
            <person name="Culley D."/>
            <person name="Daum C."/>
            <person name="Ezra D."/>
            <person name="Gonzalez J."/>
            <person name="Henrissat B."/>
            <person name="Kuo A."/>
            <person name="Liang C."/>
            <person name="Lipzen A."/>
            <person name="Lutzoni F."/>
            <person name="Magnuson J."/>
            <person name="Mondo S."/>
            <person name="Nolan M."/>
            <person name="Ohm R."/>
            <person name="Pangilinan J."/>
            <person name="Park H.-J."/>
            <person name="Ramirez L."/>
            <person name="Alfaro M."/>
            <person name="Sun H."/>
            <person name="Tritt A."/>
            <person name="Yoshinaga Y."/>
            <person name="Zwiers L.-H."/>
            <person name="Turgeon B."/>
            <person name="Goodwin S."/>
            <person name="Spatafora J."/>
            <person name="Crous P."/>
            <person name="Grigoriev I."/>
        </authorList>
    </citation>
    <scope>NUCLEOTIDE SEQUENCE</scope>
    <source>
        <strain evidence="1">CBS 119687</strain>
    </source>
</reference>
<dbReference type="Gene3D" id="3.40.640.10">
    <property type="entry name" value="Type I PLP-dependent aspartate aminotransferase-like (Major domain)"/>
    <property type="match status" value="1"/>
</dbReference>
<protein>
    <submittedName>
        <fullName evidence="1">Uncharacterized protein</fullName>
    </submittedName>
</protein>
<dbReference type="EMBL" id="ML977524">
    <property type="protein sequence ID" value="KAF2123611.1"/>
    <property type="molecule type" value="Genomic_DNA"/>
</dbReference>
<organism evidence="1 2">
    <name type="scientific">Dothidotthia symphoricarpi CBS 119687</name>
    <dbReference type="NCBI Taxonomy" id="1392245"/>
    <lineage>
        <taxon>Eukaryota</taxon>
        <taxon>Fungi</taxon>
        <taxon>Dikarya</taxon>
        <taxon>Ascomycota</taxon>
        <taxon>Pezizomycotina</taxon>
        <taxon>Dothideomycetes</taxon>
        <taxon>Pleosporomycetidae</taxon>
        <taxon>Pleosporales</taxon>
        <taxon>Dothidotthiaceae</taxon>
        <taxon>Dothidotthia</taxon>
    </lineage>
</organism>
<name>A0A6A5ZZ68_9PLEO</name>
<gene>
    <name evidence="1" type="ORF">P153DRAFT_391338</name>
</gene>
<sequence length="139" mass="15639">MEQSATGITSKPLRRRWLRIFSRPEATILKANNKGAIQRNREFAVFMDATVDEIAFGQSTTLLLRTLGHALWPKMNGDSEMIGSLLDHETNVTSWLAFASSLGIATGRRSLPLTRYRYPTPLAHIQDPHCRRAITFPTS</sequence>
<keyword evidence="2" id="KW-1185">Reference proteome</keyword>
<dbReference type="InterPro" id="IPR015421">
    <property type="entry name" value="PyrdxlP-dep_Trfase_major"/>
</dbReference>
<dbReference type="AlphaFoldDB" id="A0A6A5ZZ68"/>